<dbReference type="GO" id="GO:0005694">
    <property type="term" value="C:chromosome"/>
    <property type="evidence" value="ECO:0007669"/>
    <property type="project" value="InterPro"/>
</dbReference>
<keyword evidence="14" id="KW-1185">Reference proteome</keyword>
<dbReference type="EMBL" id="GL832958">
    <property type="protein sequence ID" value="EGD80714.1"/>
    <property type="molecule type" value="Genomic_DNA"/>
</dbReference>
<comment type="cofactor">
    <cofactor evidence="2">
        <name>Mg(2+)</name>
        <dbReference type="ChEBI" id="CHEBI:18420"/>
    </cofactor>
</comment>
<feature type="region of interest" description="Disordered" evidence="10">
    <location>
        <begin position="198"/>
        <end position="243"/>
    </location>
</feature>
<evidence type="ECO:0000256" key="3">
    <source>
        <dbReference type="ARBA" id="ARBA00006559"/>
    </source>
</evidence>
<dbReference type="InterPro" id="IPR034136">
    <property type="entry name" value="TOPRIM_Topo6A/Spo11"/>
</dbReference>
<dbReference type="GO" id="GO:0005524">
    <property type="term" value="F:ATP binding"/>
    <property type="evidence" value="ECO:0007669"/>
    <property type="project" value="InterPro"/>
</dbReference>
<proteinExistence type="inferred from homology"/>
<evidence type="ECO:0000313" key="13">
    <source>
        <dbReference type="EMBL" id="EGD80714.1"/>
    </source>
</evidence>
<dbReference type="OrthoDB" id="5377392at2759"/>
<dbReference type="InParanoid" id="F2TZY6"/>
<dbReference type="EC" id="5.6.2.2" evidence="4"/>
<dbReference type="eggNOG" id="KOG2795">
    <property type="taxonomic scope" value="Eukaryota"/>
</dbReference>
<dbReference type="KEGG" id="sre:PTSG_01304"/>
<dbReference type="PRINTS" id="PR01550">
    <property type="entry name" value="TOP6AFAMILY"/>
</dbReference>
<dbReference type="Pfam" id="PF21180">
    <property type="entry name" value="TOP6A-Spo11_Toprim"/>
    <property type="match status" value="1"/>
</dbReference>
<evidence type="ECO:0000256" key="6">
    <source>
        <dbReference type="ARBA" id="ARBA00022842"/>
    </source>
</evidence>
<dbReference type="Pfam" id="PF04406">
    <property type="entry name" value="TP6A_N"/>
    <property type="match status" value="1"/>
</dbReference>
<name>F2TZY6_SALR5</name>
<keyword evidence="7" id="KW-0799">Topoisomerase</keyword>
<keyword evidence="9" id="KW-0413">Isomerase</keyword>
<dbReference type="FunCoup" id="F2TZY6">
    <property type="interactions" value="88"/>
</dbReference>
<evidence type="ECO:0000256" key="9">
    <source>
        <dbReference type="ARBA" id="ARBA00023235"/>
    </source>
</evidence>
<feature type="domain" description="Topoisomerase 6 subunit A/Spo11 TOPRIM" evidence="12">
    <location>
        <begin position="258"/>
        <end position="424"/>
    </location>
</feature>
<dbReference type="GeneID" id="16077872"/>
<dbReference type="GO" id="GO:0003677">
    <property type="term" value="F:DNA binding"/>
    <property type="evidence" value="ECO:0007669"/>
    <property type="project" value="UniProtKB-KW"/>
</dbReference>
<keyword evidence="8" id="KW-0238">DNA-binding</keyword>
<evidence type="ECO:0000256" key="4">
    <source>
        <dbReference type="ARBA" id="ARBA00012895"/>
    </source>
</evidence>
<gene>
    <name evidence="13" type="ORF">PTSG_01304</name>
</gene>
<evidence type="ECO:0000259" key="12">
    <source>
        <dbReference type="Pfam" id="PF21180"/>
    </source>
</evidence>
<dbReference type="STRING" id="946362.F2TZY6"/>
<protein>
    <recommendedName>
        <fullName evidence="4">DNA topoisomerase (ATP-hydrolyzing)</fullName>
        <ecNumber evidence="4">5.6.2.2</ecNumber>
    </recommendedName>
</protein>
<dbReference type="PANTHER" id="PTHR10848:SF0">
    <property type="entry name" value="MEIOTIC RECOMBINATION PROTEIN SPO11"/>
    <property type="match status" value="1"/>
</dbReference>
<dbReference type="InterPro" id="IPR002815">
    <property type="entry name" value="Spo11/TopoVI_A"/>
</dbReference>
<dbReference type="Proteomes" id="UP000007799">
    <property type="component" value="Unassembled WGS sequence"/>
</dbReference>
<dbReference type="RefSeq" id="XP_004997275.1">
    <property type="nucleotide sequence ID" value="XM_004997218.1"/>
</dbReference>
<sequence>MALFNSRGTGRLHDGDDEDAELMLFEVQPAPPEVIAWRIEQVVQDILRQLLGAMTNDGDRSGDSTGAGGSAGAGVTVKVPVLVPHFDPHRMYYACRVRFRRESIFEPRIVRALDVMREIYVCVTSIAPRSIRDVYYSNIDLFGQTQHSADRAIFLVSCMLGVPRRSLLLSTSSRGLYHGPVEVFLPQHREAPVTLHDMTNNHINNNDEQQQQQQQQQAHQSQQEQEEQQQQQQQHHGGTRPIPAITDDLRLHVTATCALVVEKDAILQQLVDCNFAETHNCLLITGKGFPGVDTRYFVRLVAEQVPVYVVVDADAHGLEILCTYAYGSQSLAFQNHELAVPHIRWLGVFPSDLTEFNVALHPQSRMSDREYRLLEALSEREHLPQQMREELLLLQRMEHKAEIEILNSPERPRFLVEHYLPWKLHTNAAIPMNSH</sequence>
<dbReference type="AlphaFoldDB" id="F2TZY6"/>
<keyword evidence="6" id="KW-0460">Magnesium</keyword>
<dbReference type="CDD" id="cd00223">
    <property type="entry name" value="TOPRIM_TopoIIB_SPO"/>
    <property type="match status" value="1"/>
</dbReference>
<accession>F2TZY6</accession>
<evidence type="ECO:0000256" key="8">
    <source>
        <dbReference type="ARBA" id="ARBA00023125"/>
    </source>
</evidence>
<dbReference type="Gene3D" id="3.40.1360.10">
    <property type="match status" value="1"/>
</dbReference>
<evidence type="ECO:0000313" key="14">
    <source>
        <dbReference type="Proteomes" id="UP000007799"/>
    </source>
</evidence>
<evidence type="ECO:0000256" key="1">
    <source>
        <dbReference type="ARBA" id="ARBA00000185"/>
    </source>
</evidence>
<dbReference type="SUPFAM" id="SSF56726">
    <property type="entry name" value="DNA topoisomerase IV, alpha subunit"/>
    <property type="match status" value="1"/>
</dbReference>
<feature type="compositionally biased region" description="Low complexity" evidence="10">
    <location>
        <begin position="208"/>
        <end position="234"/>
    </location>
</feature>
<evidence type="ECO:0000256" key="7">
    <source>
        <dbReference type="ARBA" id="ARBA00023029"/>
    </source>
</evidence>
<evidence type="ECO:0000256" key="5">
    <source>
        <dbReference type="ARBA" id="ARBA00022723"/>
    </source>
</evidence>
<dbReference type="GO" id="GO:0003918">
    <property type="term" value="F:DNA topoisomerase type II (double strand cut, ATP-hydrolyzing) activity"/>
    <property type="evidence" value="ECO:0007669"/>
    <property type="project" value="UniProtKB-EC"/>
</dbReference>
<comment type="similarity">
    <text evidence="3">Belongs to the TOP6A family.</text>
</comment>
<keyword evidence="5" id="KW-0479">Metal-binding</keyword>
<evidence type="ECO:0000256" key="10">
    <source>
        <dbReference type="SAM" id="MobiDB-lite"/>
    </source>
</evidence>
<comment type="catalytic activity">
    <reaction evidence="1">
        <text>ATP-dependent breakage, passage and rejoining of double-stranded DNA.</text>
        <dbReference type="EC" id="5.6.2.2"/>
    </reaction>
</comment>
<feature type="compositionally biased region" description="Polar residues" evidence="10">
    <location>
        <begin position="198"/>
        <end position="207"/>
    </location>
</feature>
<dbReference type="GO" id="GO:0046872">
    <property type="term" value="F:metal ion binding"/>
    <property type="evidence" value="ECO:0007669"/>
    <property type="project" value="UniProtKB-KW"/>
</dbReference>
<organism evidence="14">
    <name type="scientific">Salpingoeca rosetta (strain ATCC 50818 / BSB-021)</name>
    <dbReference type="NCBI Taxonomy" id="946362"/>
    <lineage>
        <taxon>Eukaryota</taxon>
        <taxon>Choanoflagellata</taxon>
        <taxon>Craspedida</taxon>
        <taxon>Salpingoecidae</taxon>
        <taxon>Salpingoeca</taxon>
    </lineage>
</organism>
<dbReference type="GO" id="GO:0006259">
    <property type="term" value="P:DNA metabolic process"/>
    <property type="evidence" value="ECO:0007669"/>
    <property type="project" value="InterPro"/>
</dbReference>
<dbReference type="InterPro" id="IPR036078">
    <property type="entry name" value="Spo11/TopoVI_A_sf"/>
</dbReference>
<reference evidence="13" key="1">
    <citation type="submission" date="2009-08" db="EMBL/GenBank/DDBJ databases">
        <title>Annotation of Salpingoeca rosetta.</title>
        <authorList>
            <consortium name="The Broad Institute Genome Sequencing Platform"/>
            <person name="Russ C."/>
            <person name="Cuomo C."/>
            <person name="Burger G."/>
            <person name="Gray M.W."/>
            <person name="Holland P.W.H."/>
            <person name="King N."/>
            <person name="Lang F.B.F."/>
            <person name="Roger A.J."/>
            <person name="Ruiz-Trillo I."/>
            <person name="Young S.K."/>
            <person name="Zeng Q."/>
            <person name="Gargeya S."/>
            <person name="Alvarado L."/>
            <person name="Berlin A."/>
            <person name="Chapman S.B."/>
            <person name="Chen Z."/>
            <person name="Freedman E."/>
            <person name="Gellesch M."/>
            <person name="Goldberg J."/>
            <person name="Griggs A."/>
            <person name="Gujja S."/>
            <person name="Heilman E."/>
            <person name="Heiman D."/>
            <person name="Howarth C."/>
            <person name="Mehta T."/>
            <person name="Neiman D."/>
            <person name="Pearson M."/>
            <person name="Roberts A."/>
            <person name="Saif S."/>
            <person name="Shea T."/>
            <person name="Shenoy N."/>
            <person name="Sisk P."/>
            <person name="Stolte C."/>
            <person name="Sykes S."/>
            <person name="White J."/>
            <person name="Yandava C."/>
            <person name="Haas B."/>
            <person name="Nusbaum C."/>
            <person name="Birren B."/>
        </authorList>
    </citation>
    <scope>NUCLEOTIDE SEQUENCE [LARGE SCALE GENOMIC DNA]</scope>
    <source>
        <strain evidence="13">ATCC 50818</strain>
    </source>
</reference>
<dbReference type="InterPro" id="IPR036388">
    <property type="entry name" value="WH-like_DNA-bd_sf"/>
</dbReference>
<dbReference type="Gene3D" id="1.10.10.10">
    <property type="entry name" value="Winged helix-like DNA-binding domain superfamily/Winged helix DNA-binding domain"/>
    <property type="match status" value="1"/>
</dbReference>
<dbReference type="InterPro" id="IPR013049">
    <property type="entry name" value="Spo11/TopoVI_A_N"/>
</dbReference>
<evidence type="ECO:0000256" key="2">
    <source>
        <dbReference type="ARBA" id="ARBA00001946"/>
    </source>
</evidence>
<dbReference type="PANTHER" id="PTHR10848">
    <property type="entry name" value="MEIOTIC RECOMBINATION PROTEIN SPO11"/>
    <property type="match status" value="1"/>
</dbReference>
<feature type="domain" description="Spo11/DNA topoisomerase VI subunit A N-terminal" evidence="11">
    <location>
        <begin position="109"/>
        <end position="167"/>
    </location>
</feature>
<evidence type="ECO:0000259" key="11">
    <source>
        <dbReference type="Pfam" id="PF04406"/>
    </source>
</evidence>